<proteinExistence type="predicted"/>
<dbReference type="InterPro" id="IPR029201">
    <property type="entry name" value="Jiraiya"/>
</dbReference>
<dbReference type="AlphaFoldDB" id="A0A8B6HI21"/>
<keyword evidence="1" id="KW-1133">Transmembrane helix</keyword>
<organism evidence="2 3">
    <name type="scientific">Mytilus galloprovincialis</name>
    <name type="common">Mediterranean mussel</name>
    <dbReference type="NCBI Taxonomy" id="29158"/>
    <lineage>
        <taxon>Eukaryota</taxon>
        <taxon>Metazoa</taxon>
        <taxon>Spiralia</taxon>
        <taxon>Lophotrochozoa</taxon>
        <taxon>Mollusca</taxon>
        <taxon>Bivalvia</taxon>
        <taxon>Autobranchia</taxon>
        <taxon>Pteriomorphia</taxon>
        <taxon>Mytilida</taxon>
        <taxon>Mytiloidea</taxon>
        <taxon>Mytilidae</taxon>
        <taxon>Mytilinae</taxon>
        <taxon>Mytilus</taxon>
    </lineage>
</organism>
<dbReference type="PANTHER" id="PTHR39947:SF1">
    <property type="entry name" value="IP19862P"/>
    <property type="match status" value="1"/>
</dbReference>
<dbReference type="Pfam" id="PF15038">
    <property type="entry name" value="Jiraiya"/>
    <property type="match status" value="1"/>
</dbReference>
<keyword evidence="3" id="KW-1185">Reference proteome</keyword>
<dbReference type="EMBL" id="UYJE01010073">
    <property type="protein sequence ID" value="VDI79372.1"/>
    <property type="molecule type" value="Genomic_DNA"/>
</dbReference>
<dbReference type="PANTHER" id="PTHR39947">
    <property type="entry name" value="IP19862P"/>
    <property type="match status" value="1"/>
</dbReference>
<sequence length="276" mass="30878">MEEIVRSDSRRNRDLLEVVIQKNEEKSGDDSRNRLPALLLTATDEMSEPPSFASKRSGDISKDRFSNNEIEDLKNNQSISYIHKMINSLGIICLANLVLCGLTLQVILNITENDVGHPKNTSLLSSPKSYADLLEVTSAFASFVFALDMCSMMICCMQFFFASKILTVQNGKERAAKYLADCSSSRFLAILGFFISVPAFLITMMCYVLMKMRTTPAITAAVILSIGVVLCGLSIFQNVYHWQDEITRANDGLPVYEDSKIHTNNQRPKHELNTLV</sequence>
<keyword evidence="1" id="KW-0472">Membrane</keyword>
<evidence type="ECO:0000313" key="3">
    <source>
        <dbReference type="Proteomes" id="UP000596742"/>
    </source>
</evidence>
<name>A0A8B6HI21_MYTGA</name>
<gene>
    <name evidence="2" type="ORF">MGAL_10B022058</name>
</gene>
<feature type="transmembrane region" description="Helical" evidence="1">
    <location>
        <begin position="139"/>
        <end position="166"/>
    </location>
</feature>
<feature type="transmembrane region" description="Helical" evidence="1">
    <location>
        <begin position="187"/>
        <end position="210"/>
    </location>
</feature>
<evidence type="ECO:0000313" key="2">
    <source>
        <dbReference type="EMBL" id="VDI79372.1"/>
    </source>
</evidence>
<protein>
    <submittedName>
        <fullName evidence="2">Uncharacterized protein</fullName>
    </submittedName>
</protein>
<accession>A0A8B6HI21</accession>
<dbReference type="OrthoDB" id="10056560at2759"/>
<comment type="caution">
    <text evidence="2">The sequence shown here is derived from an EMBL/GenBank/DDBJ whole genome shotgun (WGS) entry which is preliminary data.</text>
</comment>
<feature type="transmembrane region" description="Helical" evidence="1">
    <location>
        <begin position="216"/>
        <end position="236"/>
    </location>
</feature>
<reference evidence="2" key="1">
    <citation type="submission" date="2018-11" db="EMBL/GenBank/DDBJ databases">
        <authorList>
            <person name="Alioto T."/>
            <person name="Alioto T."/>
        </authorList>
    </citation>
    <scope>NUCLEOTIDE SEQUENCE</scope>
</reference>
<dbReference type="Proteomes" id="UP000596742">
    <property type="component" value="Unassembled WGS sequence"/>
</dbReference>
<keyword evidence="1" id="KW-0812">Transmembrane</keyword>
<evidence type="ECO:0000256" key="1">
    <source>
        <dbReference type="SAM" id="Phobius"/>
    </source>
</evidence>
<feature type="transmembrane region" description="Helical" evidence="1">
    <location>
        <begin position="86"/>
        <end position="108"/>
    </location>
</feature>